<dbReference type="PANTHER" id="PTHR15860:SF0">
    <property type="entry name" value="LP20373P"/>
    <property type="match status" value="1"/>
</dbReference>
<evidence type="ECO:0000256" key="9">
    <source>
        <dbReference type="PROSITE-ProRule" id="PRU00175"/>
    </source>
</evidence>
<dbReference type="GO" id="GO:0016020">
    <property type="term" value="C:membrane"/>
    <property type="evidence" value="ECO:0007669"/>
    <property type="project" value="UniProtKB-SubCell"/>
</dbReference>
<name>A0AAJ7NEA5_9HYME</name>
<dbReference type="GO" id="GO:0005634">
    <property type="term" value="C:nucleus"/>
    <property type="evidence" value="ECO:0007669"/>
    <property type="project" value="UniProtKB-ARBA"/>
</dbReference>
<keyword evidence="8 11" id="KW-0472">Membrane</keyword>
<dbReference type="GeneID" id="108631511"/>
<evidence type="ECO:0000256" key="1">
    <source>
        <dbReference type="ARBA" id="ARBA00004141"/>
    </source>
</evidence>
<keyword evidence="4 9" id="KW-0863">Zinc-finger</keyword>
<dbReference type="PROSITE" id="PS50089">
    <property type="entry name" value="ZF_RING_2"/>
    <property type="match status" value="1"/>
</dbReference>
<dbReference type="SUPFAM" id="SSF57850">
    <property type="entry name" value="RING/U-box"/>
    <property type="match status" value="1"/>
</dbReference>
<proteinExistence type="predicted"/>
<sequence length="428" mass="48587">MKSATRKIFHHPLVTSMDHSRIFATNISSAVEEVRPHVEHQPGVSYGTLVNVQGIENSVTDSVSPLPGNFVIDIDEQPSTSLNDGSTHDTSHHHRHETSATYNLLGDTRETANEAGDSQTNDNTNNVISHSNSNNDVDETSAEAVQISQRLCREVKRYVPLLLILFLKGLYDHRTNILNFIVLIVTFNYSNNVVKREIAKQNNKSWLSLLIITCYIVGCIVFIHFEYETHIFSPYTQPLTIWELLWSVLITDFVLKLITIIFKVLVTCLPSKILALRKRGKYFFMVEATSQLYRCVAPAQSWLYYLYESYQGPEKIVGIFLSLLYTVTKGPDLLSRIRLFQTAVWKLLQNVNLGVSPSKEQLIASGGICAICHGEYSTPVRLHCKHIFCETCVVTWLNRECSCPLCRATITDDPIYRDGHTTHFIQVY</sequence>
<dbReference type="InterPro" id="IPR018957">
    <property type="entry name" value="Znf_C3HC4_RING-type"/>
</dbReference>
<dbReference type="GO" id="GO:0008270">
    <property type="term" value="F:zinc ion binding"/>
    <property type="evidence" value="ECO:0007669"/>
    <property type="project" value="UniProtKB-KW"/>
</dbReference>
<feature type="region of interest" description="Disordered" evidence="10">
    <location>
        <begin position="76"/>
        <end position="140"/>
    </location>
</feature>
<dbReference type="GO" id="GO:1904294">
    <property type="term" value="P:positive regulation of ERAD pathway"/>
    <property type="evidence" value="ECO:0007669"/>
    <property type="project" value="InterPro"/>
</dbReference>
<keyword evidence="3" id="KW-0479">Metal-binding</keyword>
<dbReference type="RefSeq" id="XP_017890974.1">
    <property type="nucleotide sequence ID" value="XM_018035485.2"/>
</dbReference>
<evidence type="ECO:0000256" key="4">
    <source>
        <dbReference type="ARBA" id="ARBA00022771"/>
    </source>
</evidence>
<evidence type="ECO:0000256" key="2">
    <source>
        <dbReference type="ARBA" id="ARBA00022692"/>
    </source>
</evidence>
<keyword evidence="13" id="KW-1185">Reference proteome</keyword>
<dbReference type="Pfam" id="PF00097">
    <property type="entry name" value="zf-C3HC4"/>
    <property type="match status" value="1"/>
</dbReference>
<reference evidence="14" key="1">
    <citation type="submission" date="2025-08" db="UniProtKB">
        <authorList>
            <consortium name="RefSeq"/>
        </authorList>
    </citation>
    <scope>IDENTIFICATION</scope>
    <source>
        <tissue evidence="14">Whole body</tissue>
    </source>
</reference>
<evidence type="ECO:0000313" key="13">
    <source>
        <dbReference type="Proteomes" id="UP000694925"/>
    </source>
</evidence>
<evidence type="ECO:0000256" key="3">
    <source>
        <dbReference type="ARBA" id="ARBA00022723"/>
    </source>
</evidence>
<evidence type="ECO:0000259" key="12">
    <source>
        <dbReference type="PROSITE" id="PS50089"/>
    </source>
</evidence>
<dbReference type="InterPro" id="IPR017907">
    <property type="entry name" value="Znf_RING_CS"/>
</dbReference>
<feature type="domain" description="RING-type" evidence="12">
    <location>
        <begin position="369"/>
        <end position="407"/>
    </location>
</feature>
<dbReference type="PANTHER" id="PTHR15860">
    <property type="entry name" value="UNCHARACTERIZED RING FINGER-CONTAINING PROTEIN"/>
    <property type="match status" value="1"/>
</dbReference>
<dbReference type="InterPro" id="IPR013083">
    <property type="entry name" value="Znf_RING/FYVE/PHD"/>
</dbReference>
<feature type="compositionally biased region" description="Polar residues" evidence="10">
    <location>
        <begin position="116"/>
        <end position="135"/>
    </location>
</feature>
<dbReference type="AlphaFoldDB" id="A0AAJ7NEA5"/>
<dbReference type="SMART" id="SM00184">
    <property type="entry name" value="RING"/>
    <property type="match status" value="1"/>
</dbReference>
<keyword evidence="7 11" id="KW-1133">Transmembrane helix</keyword>
<feature type="transmembrane region" description="Helical" evidence="11">
    <location>
        <begin position="206"/>
        <end position="225"/>
    </location>
</feature>
<dbReference type="KEGG" id="ccal:108631511"/>
<evidence type="ECO:0000256" key="6">
    <source>
        <dbReference type="ARBA" id="ARBA00022833"/>
    </source>
</evidence>
<evidence type="ECO:0000256" key="10">
    <source>
        <dbReference type="SAM" id="MobiDB-lite"/>
    </source>
</evidence>
<evidence type="ECO:0000256" key="7">
    <source>
        <dbReference type="ARBA" id="ARBA00022989"/>
    </source>
</evidence>
<dbReference type="InterPro" id="IPR044235">
    <property type="entry name" value="RNFT1/2"/>
</dbReference>
<gene>
    <name evidence="14" type="primary">LOC108631511</name>
</gene>
<evidence type="ECO:0000256" key="8">
    <source>
        <dbReference type="ARBA" id="ARBA00023136"/>
    </source>
</evidence>
<dbReference type="Gene3D" id="3.30.40.10">
    <property type="entry name" value="Zinc/RING finger domain, C3HC4 (zinc finger)"/>
    <property type="match status" value="1"/>
</dbReference>
<accession>A0AAJ7NEA5</accession>
<dbReference type="CTD" id="84900"/>
<keyword evidence="2 11" id="KW-0812">Transmembrane</keyword>
<protein>
    <submittedName>
        <fullName evidence="14">RING finger and transmembrane domain-containing protein 2 isoform X1</fullName>
    </submittedName>
</protein>
<dbReference type="Proteomes" id="UP000694925">
    <property type="component" value="Unplaced"/>
</dbReference>
<keyword evidence="5" id="KW-0833">Ubl conjugation pathway</keyword>
<feature type="transmembrane region" description="Helical" evidence="11">
    <location>
        <begin position="245"/>
        <end position="269"/>
    </location>
</feature>
<dbReference type="InterPro" id="IPR001841">
    <property type="entry name" value="Znf_RING"/>
</dbReference>
<dbReference type="PROSITE" id="PS00518">
    <property type="entry name" value="ZF_RING_1"/>
    <property type="match status" value="1"/>
</dbReference>
<comment type="subcellular location">
    <subcellularLocation>
        <location evidence="1">Membrane</location>
        <topology evidence="1">Multi-pass membrane protein</topology>
    </subcellularLocation>
</comment>
<evidence type="ECO:0000313" key="14">
    <source>
        <dbReference type="RefSeq" id="XP_017890974.1"/>
    </source>
</evidence>
<organism evidence="13 14">
    <name type="scientific">Ceratina calcarata</name>
    <dbReference type="NCBI Taxonomy" id="156304"/>
    <lineage>
        <taxon>Eukaryota</taxon>
        <taxon>Metazoa</taxon>
        <taxon>Ecdysozoa</taxon>
        <taxon>Arthropoda</taxon>
        <taxon>Hexapoda</taxon>
        <taxon>Insecta</taxon>
        <taxon>Pterygota</taxon>
        <taxon>Neoptera</taxon>
        <taxon>Endopterygota</taxon>
        <taxon>Hymenoptera</taxon>
        <taxon>Apocrita</taxon>
        <taxon>Aculeata</taxon>
        <taxon>Apoidea</taxon>
        <taxon>Anthophila</taxon>
        <taxon>Apidae</taxon>
        <taxon>Ceratina</taxon>
        <taxon>Zadontomerus</taxon>
    </lineage>
</organism>
<dbReference type="GO" id="GO:0061630">
    <property type="term" value="F:ubiquitin protein ligase activity"/>
    <property type="evidence" value="ECO:0007669"/>
    <property type="project" value="InterPro"/>
</dbReference>
<evidence type="ECO:0000256" key="11">
    <source>
        <dbReference type="SAM" id="Phobius"/>
    </source>
</evidence>
<keyword evidence="6" id="KW-0862">Zinc</keyword>
<evidence type="ECO:0000256" key="5">
    <source>
        <dbReference type="ARBA" id="ARBA00022786"/>
    </source>
</evidence>